<dbReference type="EMBL" id="CP042905">
    <property type="protein sequence ID" value="QEE15269.1"/>
    <property type="molecule type" value="Genomic_DNA"/>
</dbReference>
<organism evidence="9 10">
    <name type="scientific">Promethearchaeum syntrophicum</name>
    <dbReference type="NCBI Taxonomy" id="2594042"/>
    <lineage>
        <taxon>Archaea</taxon>
        <taxon>Promethearchaeati</taxon>
        <taxon>Promethearchaeota</taxon>
        <taxon>Promethearchaeia</taxon>
        <taxon>Promethearchaeales</taxon>
        <taxon>Promethearchaeaceae</taxon>
        <taxon>Promethearchaeum</taxon>
    </lineage>
</organism>
<proteinExistence type="inferred from homology"/>
<evidence type="ECO:0000256" key="4">
    <source>
        <dbReference type="ARBA" id="ARBA00022723"/>
    </source>
</evidence>
<evidence type="ECO:0000256" key="5">
    <source>
        <dbReference type="ARBA" id="ARBA00022898"/>
    </source>
</evidence>
<dbReference type="Proteomes" id="UP000321408">
    <property type="component" value="Chromosome"/>
</dbReference>
<reference evidence="9 10" key="1">
    <citation type="journal article" date="2020" name="Nature">
        <title>Isolation of an archaeon at the prokaryote-eukaryote interface.</title>
        <authorList>
            <person name="Imachi H."/>
            <person name="Nobu M.K."/>
            <person name="Nakahara N."/>
            <person name="Morono Y."/>
            <person name="Ogawara M."/>
            <person name="Takaki Y."/>
            <person name="Takano Y."/>
            <person name="Uematsu K."/>
            <person name="Ikuta T."/>
            <person name="Ito M."/>
            <person name="Matsui Y."/>
            <person name="Miyazaki M."/>
            <person name="Murata K."/>
            <person name="Saito Y."/>
            <person name="Sakai S."/>
            <person name="Song C."/>
            <person name="Tasumi E."/>
            <person name="Yamanaka Y."/>
            <person name="Yamaguchi T."/>
            <person name="Kamagata Y."/>
            <person name="Tamaki H."/>
            <person name="Takai K."/>
        </authorList>
    </citation>
    <scope>NUCLEOTIDE SEQUENCE [LARGE SCALE GENOMIC DNA]</scope>
    <source>
        <strain evidence="9 10">MK-D1</strain>
    </source>
</reference>
<reference evidence="9 10" key="2">
    <citation type="journal article" date="2024" name="Int. J. Syst. Evol. Microbiol.">
        <title>Promethearchaeum syntrophicum gen. nov., sp. nov., an anaerobic, obligately syntrophic archaeon, the first isolate of the lineage 'Asgard' archaea, and proposal of the new archaeal phylum Promethearchaeota phyl. nov. and kingdom Promethearchaeati regn. nov.</title>
        <authorList>
            <person name="Imachi H."/>
            <person name="Nobu M.K."/>
            <person name="Kato S."/>
            <person name="Takaki Y."/>
            <person name="Miyazaki M."/>
            <person name="Miyata M."/>
            <person name="Ogawara M."/>
            <person name="Saito Y."/>
            <person name="Sakai S."/>
            <person name="Tahara Y.O."/>
            <person name="Takano Y."/>
            <person name="Tasumi E."/>
            <person name="Uematsu K."/>
            <person name="Yoshimura T."/>
            <person name="Itoh T."/>
            <person name="Ohkuma M."/>
            <person name="Takai K."/>
        </authorList>
    </citation>
    <scope>NUCLEOTIDE SEQUENCE [LARGE SCALE GENOMIC DNA]</scope>
    <source>
        <strain evidence="9 10">MK-D1</strain>
    </source>
</reference>
<dbReference type="Gene3D" id="3.90.1150.10">
    <property type="entry name" value="Aspartate Aminotransferase, domain 1"/>
    <property type="match status" value="1"/>
</dbReference>
<evidence type="ECO:0000259" key="8">
    <source>
        <dbReference type="Pfam" id="PF00266"/>
    </source>
</evidence>
<dbReference type="InterPro" id="IPR015424">
    <property type="entry name" value="PyrdxlP-dep_Trfase"/>
</dbReference>
<evidence type="ECO:0000256" key="3">
    <source>
        <dbReference type="ARBA" id="ARBA00022679"/>
    </source>
</evidence>
<dbReference type="GO" id="GO:0031071">
    <property type="term" value="F:cysteine desulfurase activity"/>
    <property type="evidence" value="ECO:0007669"/>
    <property type="project" value="UniProtKB-EC"/>
</dbReference>
<dbReference type="PIRSF" id="PIRSF005572">
    <property type="entry name" value="NifS"/>
    <property type="match status" value="1"/>
</dbReference>
<evidence type="ECO:0000313" key="10">
    <source>
        <dbReference type="Proteomes" id="UP000321408"/>
    </source>
</evidence>
<dbReference type="RefSeq" id="WP_147662184.1">
    <property type="nucleotide sequence ID" value="NZ_CP042905.2"/>
</dbReference>
<feature type="domain" description="Aminotransferase class V" evidence="8">
    <location>
        <begin position="9"/>
        <end position="370"/>
    </location>
</feature>
<keyword evidence="7" id="KW-0411">Iron-sulfur</keyword>
<accession>A0A5B9D7U7</accession>
<dbReference type="AlphaFoldDB" id="A0A5B9D7U7"/>
<dbReference type="Gene3D" id="3.40.640.10">
    <property type="entry name" value="Type I PLP-dependent aspartate aminotransferase-like (Major domain)"/>
    <property type="match status" value="1"/>
</dbReference>
<gene>
    <name evidence="9" type="ORF">DSAG12_01094</name>
</gene>
<dbReference type="KEGG" id="psyt:DSAG12_01094"/>
<dbReference type="InterPro" id="IPR015422">
    <property type="entry name" value="PyrdxlP-dep_Trfase_small"/>
</dbReference>
<name>A0A5B9D7U7_9ARCH</name>
<evidence type="ECO:0000256" key="7">
    <source>
        <dbReference type="ARBA" id="ARBA00023014"/>
    </source>
</evidence>
<keyword evidence="10" id="KW-1185">Reference proteome</keyword>
<dbReference type="Pfam" id="PF00266">
    <property type="entry name" value="Aminotran_5"/>
    <property type="match status" value="1"/>
</dbReference>
<dbReference type="GO" id="GO:0046872">
    <property type="term" value="F:metal ion binding"/>
    <property type="evidence" value="ECO:0007669"/>
    <property type="project" value="UniProtKB-KW"/>
</dbReference>
<sequence>MLETNKKQIYLDYQSSKPVDPRVIDAMIPIFNEKYGNPSSLHGIGDQATDLLEKNREIIGKFINADSNEILFTSSATESINLGILGYALRNKRNGNHIIISEVEHISLHNIAKYLEKNGFRVSKVPVDQYGRVKINKIKSRITDQTILISVQMANNEIGTIQPIKEIGEIASEHNIPFHTDAVAAEGQIPIDVKKNNINMLTLSSNDIYGPKGVGVLYLKKGIRVQPQIIGGGQERGFRSSTENISGIVGMGKAVEIAQQEMESESKRLIGFREKIIKEIIEGIPQTYLNGHPTDRLPNNSHFRFEAIEGESILLSFKDLGIAVSTGSACSSKTLEPSHTLIATGLLHEEAHGSLEITTGRFTTPNDVEKMIEVTPGIVKRLRDLSPLYKEKPEN</sequence>
<dbReference type="GO" id="GO:0051536">
    <property type="term" value="F:iron-sulfur cluster binding"/>
    <property type="evidence" value="ECO:0007669"/>
    <property type="project" value="UniProtKB-KW"/>
</dbReference>
<protein>
    <submittedName>
        <fullName evidence="9">Cysteine desulfurase family protein</fullName>
    </submittedName>
</protein>
<evidence type="ECO:0000256" key="1">
    <source>
        <dbReference type="ARBA" id="ARBA00001933"/>
    </source>
</evidence>
<dbReference type="InterPro" id="IPR015421">
    <property type="entry name" value="PyrdxlP-dep_Trfase_major"/>
</dbReference>
<keyword evidence="4" id="KW-0479">Metal-binding</keyword>
<dbReference type="InterPro" id="IPR000192">
    <property type="entry name" value="Aminotrans_V_dom"/>
</dbReference>
<evidence type="ECO:0000256" key="6">
    <source>
        <dbReference type="ARBA" id="ARBA00023004"/>
    </source>
</evidence>
<dbReference type="InterPro" id="IPR016454">
    <property type="entry name" value="Cysteine_dSase"/>
</dbReference>
<dbReference type="PANTHER" id="PTHR11601:SF34">
    <property type="entry name" value="CYSTEINE DESULFURASE"/>
    <property type="match status" value="1"/>
</dbReference>
<evidence type="ECO:0000256" key="2">
    <source>
        <dbReference type="ARBA" id="ARBA00006490"/>
    </source>
</evidence>
<dbReference type="PANTHER" id="PTHR11601">
    <property type="entry name" value="CYSTEINE DESULFURYLASE FAMILY MEMBER"/>
    <property type="match status" value="1"/>
</dbReference>
<evidence type="ECO:0000313" key="9">
    <source>
        <dbReference type="EMBL" id="QEE15269.1"/>
    </source>
</evidence>
<dbReference type="SUPFAM" id="SSF53383">
    <property type="entry name" value="PLP-dependent transferases"/>
    <property type="match status" value="1"/>
</dbReference>
<keyword evidence="5" id="KW-0663">Pyridoxal phosphate</keyword>
<dbReference type="GeneID" id="41329091"/>
<comment type="similarity">
    <text evidence="2">Belongs to the class-V pyridoxal-phosphate-dependent aminotransferase family. NifS/IscS subfamily.</text>
</comment>
<keyword evidence="6" id="KW-0408">Iron</keyword>
<keyword evidence="3" id="KW-0808">Transferase</keyword>
<comment type="cofactor">
    <cofactor evidence="1">
        <name>pyridoxal 5'-phosphate</name>
        <dbReference type="ChEBI" id="CHEBI:597326"/>
    </cofactor>
</comment>
<dbReference type="OrthoDB" id="9577at2157"/>